<keyword evidence="1" id="KW-0812">Transmembrane</keyword>
<feature type="transmembrane region" description="Helical" evidence="1">
    <location>
        <begin position="181"/>
        <end position="199"/>
    </location>
</feature>
<accession>A0A0L6UL95</accession>
<evidence type="ECO:0000313" key="3">
    <source>
        <dbReference type="Proteomes" id="UP000037035"/>
    </source>
</evidence>
<name>A0A0L6UL95_9BASI</name>
<keyword evidence="3" id="KW-1185">Reference proteome</keyword>
<keyword evidence="1" id="KW-0472">Membrane</keyword>
<protein>
    <submittedName>
        <fullName evidence="2">Uncharacterized protein</fullName>
    </submittedName>
</protein>
<comment type="caution">
    <text evidence="2">The sequence shown here is derived from an EMBL/GenBank/DDBJ whole genome shotgun (WGS) entry which is preliminary data.</text>
</comment>
<sequence length="366" mass="43219">MPVKEEPVLNRSVRVRCSPDPLVPSCRSRQQFLHLSRFHKEERAGQLRQLLLHSPRIHIIFLNLSNNKQTERKMQIEDVQKKLFTSENYEWFVQAFCNLHGSSLLFFLVCDCILVKGFFLQPSFKIVLVEFPSFSPSFKLNPNSYCCVLVTYQEQIPASMLPLSLSLHQANINKFCFLKNFNLYFSFCLLIVTWIKILFHSNHRINYYFSNLMNHAKTFIMYEVVNDFLPSLKISLYFFLLPWIFPNSKISSQIYQISYFMQFTSNNFHKKSKIQISCRKLSNLSTPSFLFSLNLYRDTKWISSNYHPEYIHVFIDTFREVLSMIVGIISSKFFFKFASSKVEDLNNLIQNSILSSKIIMIYFLSN</sequence>
<keyword evidence="1" id="KW-1133">Transmembrane helix</keyword>
<dbReference type="EMBL" id="LAVV01010278">
    <property type="protein sequence ID" value="KNZ49294.1"/>
    <property type="molecule type" value="Genomic_DNA"/>
</dbReference>
<evidence type="ECO:0000256" key="1">
    <source>
        <dbReference type="SAM" id="Phobius"/>
    </source>
</evidence>
<reference evidence="2 3" key="1">
    <citation type="submission" date="2015-08" db="EMBL/GenBank/DDBJ databases">
        <title>Next Generation Sequencing and Analysis of the Genome of Puccinia sorghi L Schw, the Causal Agent of Maize Common Rust.</title>
        <authorList>
            <person name="Rochi L."/>
            <person name="Burguener G."/>
            <person name="Darino M."/>
            <person name="Turjanski A."/>
            <person name="Kreff E."/>
            <person name="Dieguez M.J."/>
            <person name="Sacco F."/>
        </authorList>
    </citation>
    <scope>NUCLEOTIDE SEQUENCE [LARGE SCALE GENOMIC DNA]</scope>
    <source>
        <strain evidence="2 3">RO10H11247</strain>
    </source>
</reference>
<organism evidence="2 3">
    <name type="scientific">Puccinia sorghi</name>
    <dbReference type="NCBI Taxonomy" id="27349"/>
    <lineage>
        <taxon>Eukaryota</taxon>
        <taxon>Fungi</taxon>
        <taxon>Dikarya</taxon>
        <taxon>Basidiomycota</taxon>
        <taxon>Pucciniomycotina</taxon>
        <taxon>Pucciniomycetes</taxon>
        <taxon>Pucciniales</taxon>
        <taxon>Pucciniaceae</taxon>
        <taxon>Puccinia</taxon>
    </lineage>
</organism>
<dbReference type="VEuPathDB" id="FungiDB:VP01_5101g1"/>
<dbReference type="AlphaFoldDB" id="A0A0L6UL95"/>
<evidence type="ECO:0000313" key="2">
    <source>
        <dbReference type="EMBL" id="KNZ49294.1"/>
    </source>
</evidence>
<proteinExistence type="predicted"/>
<dbReference type="Proteomes" id="UP000037035">
    <property type="component" value="Unassembled WGS sequence"/>
</dbReference>
<gene>
    <name evidence="2" type="ORF">VP01_5101g1</name>
</gene>
<feature type="transmembrane region" description="Helical" evidence="1">
    <location>
        <begin position="220"/>
        <end position="245"/>
    </location>
</feature>